<evidence type="ECO:0000313" key="3">
    <source>
        <dbReference type="Proteomes" id="UP001470230"/>
    </source>
</evidence>
<feature type="compositionally biased region" description="Basic and acidic residues" evidence="1">
    <location>
        <begin position="406"/>
        <end position="428"/>
    </location>
</feature>
<accession>A0ABR2K379</accession>
<feature type="compositionally biased region" description="Low complexity" evidence="1">
    <location>
        <begin position="323"/>
        <end position="399"/>
    </location>
</feature>
<name>A0ABR2K379_9EUKA</name>
<comment type="caution">
    <text evidence="2">The sequence shown here is derived from an EMBL/GenBank/DDBJ whole genome shotgun (WGS) entry which is preliminary data.</text>
</comment>
<sequence>MSSIHSNINESDNTNEKGIDPEEDSGDFFDNDISTSYEFSSQIEGNSTYKNTIDLSTLSIDDLIDRRDRYIDDLKLEKAQEIDSIIDYLRSIAPAGPIQKVKDYLSSKFEEYYAQYQDNCNRAKEDSEDNEIEIRKAGDDLFVEMKSRHIEQLIEIEKMRAYELIFNRNKPVQEANAYERRAKYSAQQKEYDKAYHFRQQANQEREKIQNERRGLVEEKMNNLKTNVLSTMKSEMKILAGKIKSQIEENQTYLNEELDSHLRTFKVLASSETQKAIFGLNNYFPKKETKRLLAIEISNYASSKLKEITGMDVNISLSAQASPSKQRSSQSQTASASPYQSINTAKQQSTQKQNKQSISPKQQKQLNTPKQQKQTNTPQQQKQTNTPQQQKQQEANQPKQINTTQKAKPEKEETPVTQEKEQNSNEDHSQQPQNNETNGPADKSIDPTVDTNANIDTKEEEEANIEYINANVNTNENNNTNDSINDLILGNDNNINNDESLNLNSTENDNGIVNEASDKKSNTDAMLDNLLNGGDDDFLAGLGEGNSTDKQNDLNTDSILDLGED</sequence>
<proteinExistence type="predicted"/>
<keyword evidence="3" id="KW-1185">Reference proteome</keyword>
<feature type="compositionally biased region" description="Polar residues" evidence="1">
    <location>
        <begin position="545"/>
        <end position="557"/>
    </location>
</feature>
<feature type="region of interest" description="Disordered" evidence="1">
    <location>
        <begin position="318"/>
        <end position="450"/>
    </location>
</feature>
<reference evidence="2 3" key="1">
    <citation type="submission" date="2024-04" db="EMBL/GenBank/DDBJ databases">
        <title>Tritrichomonas musculus Genome.</title>
        <authorList>
            <person name="Alves-Ferreira E."/>
            <person name="Grigg M."/>
            <person name="Lorenzi H."/>
            <person name="Galac M."/>
        </authorList>
    </citation>
    <scope>NUCLEOTIDE SEQUENCE [LARGE SCALE GENOMIC DNA]</scope>
    <source>
        <strain evidence="2 3">EAF2021</strain>
    </source>
</reference>
<gene>
    <name evidence="2" type="ORF">M9Y10_040953</name>
</gene>
<protein>
    <submittedName>
        <fullName evidence="2">Uncharacterized protein</fullName>
    </submittedName>
</protein>
<feature type="region of interest" description="Disordered" evidence="1">
    <location>
        <begin position="1"/>
        <end position="32"/>
    </location>
</feature>
<dbReference type="EMBL" id="JAPFFF010000007">
    <property type="protein sequence ID" value="KAK8885504.1"/>
    <property type="molecule type" value="Genomic_DNA"/>
</dbReference>
<dbReference type="Proteomes" id="UP001470230">
    <property type="component" value="Unassembled WGS sequence"/>
</dbReference>
<evidence type="ECO:0000256" key="1">
    <source>
        <dbReference type="SAM" id="MobiDB-lite"/>
    </source>
</evidence>
<feature type="compositionally biased region" description="Polar residues" evidence="1">
    <location>
        <begin position="1"/>
        <end position="12"/>
    </location>
</feature>
<feature type="compositionally biased region" description="Acidic residues" evidence="1">
    <location>
        <begin position="21"/>
        <end position="30"/>
    </location>
</feature>
<organism evidence="2 3">
    <name type="scientific">Tritrichomonas musculus</name>
    <dbReference type="NCBI Taxonomy" id="1915356"/>
    <lineage>
        <taxon>Eukaryota</taxon>
        <taxon>Metamonada</taxon>
        <taxon>Parabasalia</taxon>
        <taxon>Tritrichomonadida</taxon>
        <taxon>Tritrichomonadidae</taxon>
        <taxon>Tritrichomonas</taxon>
    </lineage>
</organism>
<feature type="region of interest" description="Disordered" evidence="1">
    <location>
        <begin position="540"/>
        <end position="564"/>
    </location>
</feature>
<evidence type="ECO:0000313" key="2">
    <source>
        <dbReference type="EMBL" id="KAK8885504.1"/>
    </source>
</evidence>